<evidence type="ECO:0000313" key="2">
    <source>
        <dbReference type="Proteomes" id="UP000253426"/>
    </source>
</evidence>
<gene>
    <name evidence="1" type="ORF">DES53_102406</name>
</gene>
<comment type="caution">
    <text evidence="1">The sequence shown here is derived from an EMBL/GenBank/DDBJ whole genome shotgun (WGS) entry which is preliminary data.</text>
</comment>
<dbReference type="AlphaFoldDB" id="A0A366HQT3"/>
<keyword evidence="2" id="KW-1185">Reference proteome</keyword>
<reference evidence="1 2" key="1">
    <citation type="submission" date="2018-06" db="EMBL/GenBank/DDBJ databases">
        <title>Genomic Encyclopedia of Type Strains, Phase IV (KMG-IV): sequencing the most valuable type-strain genomes for metagenomic binning, comparative biology and taxonomic classification.</title>
        <authorList>
            <person name="Goeker M."/>
        </authorList>
    </citation>
    <scope>NUCLEOTIDE SEQUENCE [LARGE SCALE GENOMIC DNA]</scope>
    <source>
        <strain evidence="1 2">DSM 25532</strain>
    </source>
</reference>
<protein>
    <submittedName>
        <fullName evidence="1">Uncharacterized protein</fullName>
    </submittedName>
</protein>
<evidence type="ECO:0000313" key="1">
    <source>
        <dbReference type="EMBL" id="RBP46021.1"/>
    </source>
</evidence>
<dbReference type="Proteomes" id="UP000253426">
    <property type="component" value="Unassembled WGS sequence"/>
</dbReference>
<name>A0A366HQT3_9BACT</name>
<proteinExistence type="predicted"/>
<accession>A0A366HQT3</accession>
<dbReference type="EMBL" id="QNRR01000002">
    <property type="protein sequence ID" value="RBP46021.1"/>
    <property type="molecule type" value="Genomic_DNA"/>
</dbReference>
<organism evidence="1 2">
    <name type="scientific">Roseimicrobium gellanilyticum</name>
    <dbReference type="NCBI Taxonomy" id="748857"/>
    <lineage>
        <taxon>Bacteria</taxon>
        <taxon>Pseudomonadati</taxon>
        <taxon>Verrucomicrobiota</taxon>
        <taxon>Verrucomicrobiia</taxon>
        <taxon>Verrucomicrobiales</taxon>
        <taxon>Verrucomicrobiaceae</taxon>
        <taxon>Roseimicrobium</taxon>
    </lineage>
</organism>
<sequence length="54" mass="5770">MHATEAPGGNTKGFAFPAKPFAQMSDVRRGKAARYASLISSPVFEFASSTCSRM</sequence>